<keyword evidence="5" id="KW-1185">Reference proteome</keyword>
<dbReference type="InterPro" id="IPR001466">
    <property type="entry name" value="Beta-lactam-related"/>
</dbReference>
<proteinExistence type="predicted"/>
<evidence type="ECO:0000313" key="4">
    <source>
        <dbReference type="EMBL" id="ARJ07099.1"/>
    </source>
</evidence>
<accession>A0A1X9LUY5</accession>
<keyword evidence="2" id="KW-0472">Membrane</keyword>
<gene>
    <name evidence="4" type="ORF">B5808_00415</name>
</gene>
<reference evidence="4 5" key="1">
    <citation type="submission" date="2017-04" db="EMBL/GenBank/DDBJ databases">
        <authorList>
            <person name="Afonso C.L."/>
            <person name="Miller P.J."/>
            <person name="Scott M.A."/>
            <person name="Spackman E."/>
            <person name="Goraichik I."/>
            <person name="Dimitrov K.M."/>
            <person name="Suarez D.L."/>
            <person name="Swayne D.E."/>
        </authorList>
    </citation>
    <scope>NUCLEOTIDE SEQUENCE [LARGE SCALE GENOMIC DNA]</scope>
    <source>
        <strain evidence="5">XA(T)</strain>
    </source>
</reference>
<evidence type="ECO:0000256" key="1">
    <source>
        <dbReference type="SAM" id="MobiDB-lite"/>
    </source>
</evidence>
<dbReference type="KEGG" id="cphy:B5808_00415"/>
<dbReference type="Proteomes" id="UP000192775">
    <property type="component" value="Chromosome"/>
</dbReference>
<dbReference type="SUPFAM" id="SSF56601">
    <property type="entry name" value="beta-lactamase/transpeptidase-like"/>
    <property type="match status" value="1"/>
</dbReference>
<dbReference type="Gene3D" id="3.40.710.10">
    <property type="entry name" value="DD-peptidase/beta-lactamase superfamily"/>
    <property type="match status" value="1"/>
</dbReference>
<feature type="compositionally biased region" description="Basic and acidic residues" evidence="1">
    <location>
        <begin position="161"/>
        <end position="171"/>
    </location>
</feature>
<evidence type="ECO:0000259" key="3">
    <source>
        <dbReference type="Pfam" id="PF00144"/>
    </source>
</evidence>
<keyword evidence="2" id="KW-1133">Transmembrane helix</keyword>
<evidence type="ECO:0000256" key="2">
    <source>
        <dbReference type="SAM" id="Phobius"/>
    </source>
</evidence>
<dbReference type="PANTHER" id="PTHR46825">
    <property type="entry name" value="D-ALANYL-D-ALANINE-CARBOXYPEPTIDASE/ENDOPEPTIDASE AMPH"/>
    <property type="match status" value="1"/>
</dbReference>
<sequence>MGPLSSSRSARTAAPSPPREASHDLRHHLDRSRGRHRQLPDQLLRARSHRGGGQGAALEGPSHRIRHQRAVPQRVHPLRARGGLRDQLRHALRLRRLRGQDDRMGAVALPAGAGPGQPGLRDHRLRRLRSPGPVQGEGGRRRRRVRLRTRRRRGPRLPDGGQRRLRGEQHRPAPHRRHRDQRGRVGPRHLACRGATPRSRHRHRCRPATECCGRRGGDGPMSGSRWACAAAAATAVLLAIAPLSAATAAPGPGEHVVTMTPELQSRIQGMVEGFLVDNPSVPGISVAVVTPDPAGTDPVITTFSAGVEDRTSGAPVQATTQFELGSETKVFTADLLEYLVDTGTVSLDDPIQKYAPAGVVVPEWEDPDTHEKTPITLLDLATHTAGLTDAPPNFQDGCPDAPEKCANPKPGYTPSMLWDSFSKDCADTRQCPLWKPGTAWNYSNWGFALLGDIVAGLVTPGAVPTAPTGPGEVFQTSLETTFLNELGMTSTTVEFPDTTPATPYYGDSETYRWDNYNAYVGGGGLISDADDMGAYVAASLGYLPADVSSGLRAVADSVSPVLPISQTCTPTVPAPEPPAPPTNTCESADFHMGLGWERYPAQAKGITVPYAHKNGGTEGSSTDTLLAPSLHVGVSSMFNQNEAGITQLAPRILSLLIESQASPTPTADPSLANTGVGAVGSGLTAAAFLFLGVAAVLVRRRAGTRS</sequence>
<evidence type="ECO:0000313" key="5">
    <source>
        <dbReference type="Proteomes" id="UP000192775"/>
    </source>
</evidence>
<feature type="region of interest" description="Disordered" evidence="1">
    <location>
        <begin position="1"/>
        <end position="75"/>
    </location>
</feature>
<feature type="compositionally biased region" description="Basic residues" evidence="1">
    <location>
        <begin position="25"/>
        <end position="37"/>
    </location>
</feature>
<dbReference type="STRING" id="1619308.B5808_00415"/>
<dbReference type="AlphaFoldDB" id="A0A1X9LUY5"/>
<protein>
    <recommendedName>
        <fullName evidence="3">Beta-lactamase-related domain-containing protein</fullName>
    </recommendedName>
</protein>
<dbReference type="InterPro" id="IPR050491">
    <property type="entry name" value="AmpC-like"/>
</dbReference>
<organism evidence="4 5">
    <name type="scientific">Cnuibacter physcomitrellae</name>
    <dbReference type="NCBI Taxonomy" id="1619308"/>
    <lineage>
        <taxon>Bacteria</taxon>
        <taxon>Bacillati</taxon>
        <taxon>Actinomycetota</taxon>
        <taxon>Actinomycetes</taxon>
        <taxon>Micrococcales</taxon>
        <taxon>Microbacteriaceae</taxon>
        <taxon>Cnuibacter</taxon>
    </lineage>
</organism>
<dbReference type="InterPro" id="IPR012338">
    <property type="entry name" value="Beta-lactam/transpept-like"/>
</dbReference>
<keyword evidence="2" id="KW-0812">Transmembrane</keyword>
<feature type="compositionally biased region" description="Basic residues" evidence="1">
    <location>
        <begin position="140"/>
        <end position="155"/>
    </location>
</feature>
<feature type="compositionally biased region" description="Basic residues" evidence="1">
    <location>
        <begin position="172"/>
        <end position="191"/>
    </location>
</feature>
<feature type="compositionally biased region" description="Low complexity" evidence="1">
    <location>
        <begin position="1"/>
        <end position="14"/>
    </location>
</feature>
<dbReference type="PANTHER" id="PTHR46825:SF8">
    <property type="entry name" value="BETA-LACTAMASE-RELATED"/>
    <property type="match status" value="1"/>
</dbReference>
<feature type="transmembrane region" description="Helical" evidence="2">
    <location>
        <begin position="675"/>
        <end position="698"/>
    </location>
</feature>
<feature type="domain" description="Beta-lactamase-related" evidence="3">
    <location>
        <begin position="280"/>
        <end position="642"/>
    </location>
</feature>
<name>A0A1X9LUY5_9MICO</name>
<dbReference type="Pfam" id="PF00144">
    <property type="entry name" value="Beta-lactamase"/>
    <property type="match status" value="1"/>
</dbReference>
<dbReference type="EMBL" id="CP020715">
    <property type="protein sequence ID" value="ARJ07099.1"/>
    <property type="molecule type" value="Genomic_DNA"/>
</dbReference>
<feature type="region of interest" description="Disordered" evidence="1">
    <location>
        <begin position="106"/>
        <end position="195"/>
    </location>
</feature>